<dbReference type="SMART" id="SM00829">
    <property type="entry name" value="PKS_ER"/>
    <property type="match status" value="1"/>
</dbReference>
<protein>
    <recommendedName>
        <fullName evidence="2">Enoyl reductase (ER) domain-containing protein</fullName>
    </recommendedName>
</protein>
<dbReference type="Proteomes" id="UP001140502">
    <property type="component" value="Unassembled WGS sequence"/>
</dbReference>
<dbReference type="AlphaFoldDB" id="A0A9W9BM61"/>
<gene>
    <name evidence="3" type="ORF">N0V84_007538</name>
</gene>
<dbReference type="EMBL" id="JAPEUR010000167">
    <property type="protein sequence ID" value="KAJ4317085.1"/>
    <property type="molecule type" value="Genomic_DNA"/>
</dbReference>
<feature type="domain" description="Enoyl reductase (ER)" evidence="2">
    <location>
        <begin position="69"/>
        <end position="205"/>
    </location>
</feature>
<evidence type="ECO:0000256" key="1">
    <source>
        <dbReference type="ARBA" id="ARBA00022679"/>
    </source>
</evidence>
<dbReference type="InterPro" id="IPR011032">
    <property type="entry name" value="GroES-like_sf"/>
</dbReference>
<dbReference type="GO" id="GO:0016491">
    <property type="term" value="F:oxidoreductase activity"/>
    <property type="evidence" value="ECO:0007669"/>
    <property type="project" value="InterPro"/>
</dbReference>
<dbReference type="PANTHER" id="PTHR45681:SF6">
    <property type="entry name" value="POLYKETIDE SYNTHASE 37"/>
    <property type="match status" value="1"/>
</dbReference>
<dbReference type="InterPro" id="IPR020843">
    <property type="entry name" value="ER"/>
</dbReference>
<evidence type="ECO:0000259" key="2">
    <source>
        <dbReference type="SMART" id="SM00829"/>
    </source>
</evidence>
<accession>A0A9W9BM61</accession>
<dbReference type="OrthoDB" id="329835at2759"/>
<dbReference type="InterPro" id="IPR050444">
    <property type="entry name" value="Polyketide_Synthase"/>
</dbReference>
<keyword evidence="4" id="KW-1185">Reference proteome</keyword>
<sequence>MKPDADRARHTPEFEELTRLCLLYSDRRLTRADTTVSHVQKYREWIHDQLRSTESSTFGHETDEAIMKGITDLTQELPNLTRSRSLTILVHYWDVLGANSIIDIPEEGFGLDATGAVTRLGPDVKDLCVGDRVILFSRGSFSTSIITSEKFCEVIPDELKFEDAIYSLIDIGGLKRGQVQSVLIHSAFGAEIYVTVGSEVKANYL</sequence>
<organism evidence="3 4">
    <name type="scientific">Fusarium piperis</name>
    <dbReference type="NCBI Taxonomy" id="1435070"/>
    <lineage>
        <taxon>Eukaryota</taxon>
        <taxon>Fungi</taxon>
        <taxon>Dikarya</taxon>
        <taxon>Ascomycota</taxon>
        <taxon>Pezizomycotina</taxon>
        <taxon>Sordariomycetes</taxon>
        <taxon>Hypocreomycetidae</taxon>
        <taxon>Hypocreales</taxon>
        <taxon>Nectriaceae</taxon>
        <taxon>Fusarium</taxon>
        <taxon>Fusarium solani species complex</taxon>
    </lineage>
</organism>
<dbReference type="PANTHER" id="PTHR45681">
    <property type="entry name" value="POLYKETIDE SYNTHASE 44-RELATED"/>
    <property type="match status" value="1"/>
</dbReference>
<proteinExistence type="predicted"/>
<dbReference type="GO" id="GO:0016740">
    <property type="term" value="F:transferase activity"/>
    <property type="evidence" value="ECO:0007669"/>
    <property type="project" value="UniProtKB-KW"/>
</dbReference>
<reference evidence="3" key="1">
    <citation type="submission" date="2022-10" db="EMBL/GenBank/DDBJ databases">
        <title>Tapping the CABI collections for fungal endophytes: first genome assemblies for Collariella, Neodidymelliopsis, Ascochyta clinopodiicola, Didymella pomorum, Didymosphaeria variabile, Neocosmospora piperis and Neocucurbitaria cava.</title>
        <authorList>
            <person name="Hill R."/>
        </authorList>
    </citation>
    <scope>NUCLEOTIDE SEQUENCE</scope>
    <source>
        <strain evidence="3">IMI 366586</strain>
    </source>
</reference>
<comment type="caution">
    <text evidence="3">The sequence shown here is derived from an EMBL/GenBank/DDBJ whole genome shotgun (WGS) entry which is preliminary data.</text>
</comment>
<dbReference type="Gene3D" id="3.90.180.10">
    <property type="entry name" value="Medium-chain alcohol dehydrogenases, catalytic domain"/>
    <property type="match status" value="1"/>
</dbReference>
<keyword evidence="1" id="KW-0808">Transferase</keyword>
<name>A0A9W9BM61_9HYPO</name>
<evidence type="ECO:0000313" key="3">
    <source>
        <dbReference type="EMBL" id="KAJ4317085.1"/>
    </source>
</evidence>
<dbReference type="SUPFAM" id="SSF50129">
    <property type="entry name" value="GroES-like"/>
    <property type="match status" value="1"/>
</dbReference>
<evidence type="ECO:0000313" key="4">
    <source>
        <dbReference type="Proteomes" id="UP001140502"/>
    </source>
</evidence>